<feature type="transmembrane region" description="Helical" evidence="10">
    <location>
        <begin position="188"/>
        <end position="212"/>
    </location>
</feature>
<feature type="transmembrane region" description="Helical" evidence="10">
    <location>
        <begin position="316"/>
        <end position="334"/>
    </location>
</feature>
<evidence type="ECO:0000256" key="2">
    <source>
        <dbReference type="ARBA" id="ARBA00022448"/>
    </source>
</evidence>
<keyword evidence="6" id="KW-0029">Amino-acid transport</keyword>
<dbReference type="InterPro" id="IPR052157">
    <property type="entry name" value="BCAA_transport_permease"/>
</dbReference>
<feature type="transmembrane region" description="Helical" evidence="10">
    <location>
        <begin position="58"/>
        <end position="78"/>
    </location>
</feature>
<keyword evidence="5 10" id="KW-0812">Transmembrane</keyword>
<reference evidence="11" key="1">
    <citation type="submission" date="2020-05" db="EMBL/GenBank/DDBJ databases">
        <authorList>
            <person name="Chiriac C."/>
            <person name="Salcher M."/>
            <person name="Ghai R."/>
            <person name="Kavagutti S V."/>
        </authorList>
    </citation>
    <scope>NUCLEOTIDE SEQUENCE</scope>
</reference>
<evidence type="ECO:0000256" key="5">
    <source>
        <dbReference type="ARBA" id="ARBA00022692"/>
    </source>
</evidence>
<dbReference type="Pfam" id="PF02653">
    <property type="entry name" value="BPD_transp_2"/>
    <property type="match status" value="1"/>
</dbReference>
<evidence type="ECO:0000256" key="10">
    <source>
        <dbReference type="SAM" id="Phobius"/>
    </source>
</evidence>
<evidence type="ECO:0000256" key="6">
    <source>
        <dbReference type="ARBA" id="ARBA00022970"/>
    </source>
</evidence>
<evidence type="ECO:0000256" key="1">
    <source>
        <dbReference type="ARBA" id="ARBA00004651"/>
    </source>
</evidence>
<name>A0A6J6KIZ4_9ZZZZ</name>
<dbReference type="CDD" id="cd06582">
    <property type="entry name" value="TM_PBP1_LivH_like"/>
    <property type="match status" value="1"/>
</dbReference>
<feature type="transmembrane region" description="Helical" evidence="10">
    <location>
        <begin position="85"/>
        <end position="103"/>
    </location>
</feature>
<organism evidence="11">
    <name type="scientific">freshwater metagenome</name>
    <dbReference type="NCBI Taxonomy" id="449393"/>
    <lineage>
        <taxon>unclassified sequences</taxon>
        <taxon>metagenomes</taxon>
        <taxon>ecological metagenomes</taxon>
    </lineage>
</organism>
<dbReference type="InterPro" id="IPR001851">
    <property type="entry name" value="ABC_transp_permease"/>
</dbReference>
<keyword evidence="3" id="KW-1003">Cell membrane</keyword>
<keyword evidence="7 10" id="KW-1133">Transmembrane helix</keyword>
<dbReference type="PANTHER" id="PTHR11795">
    <property type="entry name" value="BRANCHED-CHAIN AMINO ACID TRANSPORT SYSTEM PERMEASE PROTEIN LIVH"/>
    <property type="match status" value="1"/>
</dbReference>
<feature type="transmembrane region" description="Helical" evidence="10">
    <location>
        <begin position="241"/>
        <end position="261"/>
    </location>
</feature>
<dbReference type="GO" id="GO:0015808">
    <property type="term" value="P:L-alanine transport"/>
    <property type="evidence" value="ECO:0007669"/>
    <property type="project" value="TreeGrafter"/>
</dbReference>
<feature type="transmembrane region" description="Helical" evidence="10">
    <location>
        <begin position="109"/>
        <end position="128"/>
    </location>
</feature>
<keyword evidence="2" id="KW-0813">Transport</keyword>
<keyword evidence="4" id="KW-0997">Cell inner membrane</keyword>
<proteinExistence type="inferred from homology"/>
<evidence type="ECO:0000313" key="11">
    <source>
        <dbReference type="EMBL" id="CAB4649817.1"/>
    </source>
</evidence>
<feature type="transmembrane region" description="Helical" evidence="10">
    <location>
        <begin position="273"/>
        <end position="304"/>
    </location>
</feature>
<sequence>MTSVASGVARKKKVTPSAILIKASMVFIIAVAVYWLGLNLTNDPLQFAQVTVNGLNNGLLYALIALGYTLVYGIIELINFAHGDLFMLGAVFSFAVLTEFLGADSPSATNYALLLLVLLLTMLFGAIVNTSIERLAYRRLRNAPKLAPLITAVGMSFVLQWIGLKWIGSNPVNVNTVLPSTSFELAGVIINYKTVIIFAITIPLLIVLAFIVNKTRRGRAMRATAQDVDASRLMGIDVNQTITFTFAIAGAAAGAAGLMWAQTTGTVAYNLGFQLGLIAFTAAVLGGVGNLYGAVLGGIIIGLIQSYNDGLAIGPGQRWSQTMVFTILILLMVYRPGGLLGETAQEKV</sequence>
<feature type="transmembrane region" description="Helical" evidence="10">
    <location>
        <begin position="19"/>
        <end position="38"/>
    </location>
</feature>
<comment type="subcellular location">
    <subcellularLocation>
        <location evidence="1">Cell membrane</location>
        <topology evidence="1">Multi-pass membrane protein</topology>
    </subcellularLocation>
</comment>
<dbReference type="AlphaFoldDB" id="A0A6J6KIZ4"/>
<evidence type="ECO:0000256" key="3">
    <source>
        <dbReference type="ARBA" id="ARBA00022475"/>
    </source>
</evidence>
<comment type="similarity">
    <text evidence="9">Belongs to the binding-protein-dependent transport system permease family. LivHM subfamily.</text>
</comment>
<dbReference type="GO" id="GO:1903806">
    <property type="term" value="P:L-isoleucine import across plasma membrane"/>
    <property type="evidence" value="ECO:0007669"/>
    <property type="project" value="TreeGrafter"/>
</dbReference>
<keyword evidence="8 10" id="KW-0472">Membrane</keyword>
<protein>
    <submittedName>
        <fullName evidence="11">Unannotated protein</fullName>
    </submittedName>
</protein>
<accession>A0A6J6KIZ4</accession>
<evidence type="ECO:0000256" key="9">
    <source>
        <dbReference type="ARBA" id="ARBA00037998"/>
    </source>
</evidence>
<evidence type="ECO:0000256" key="7">
    <source>
        <dbReference type="ARBA" id="ARBA00022989"/>
    </source>
</evidence>
<dbReference type="GO" id="GO:0015190">
    <property type="term" value="F:L-leucine transmembrane transporter activity"/>
    <property type="evidence" value="ECO:0007669"/>
    <property type="project" value="TreeGrafter"/>
</dbReference>
<feature type="transmembrane region" description="Helical" evidence="10">
    <location>
        <begin position="149"/>
        <end position="168"/>
    </location>
</feature>
<gene>
    <name evidence="11" type="ORF">UFOPK2171_00591</name>
</gene>
<dbReference type="GO" id="GO:0005886">
    <property type="term" value="C:plasma membrane"/>
    <property type="evidence" value="ECO:0007669"/>
    <property type="project" value="UniProtKB-SubCell"/>
</dbReference>
<dbReference type="GO" id="GO:0015192">
    <property type="term" value="F:L-phenylalanine transmembrane transporter activity"/>
    <property type="evidence" value="ECO:0007669"/>
    <property type="project" value="TreeGrafter"/>
</dbReference>
<dbReference type="EMBL" id="CAEZWD010000062">
    <property type="protein sequence ID" value="CAB4649817.1"/>
    <property type="molecule type" value="Genomic_DNA"/>
</dbReference>
<dbReference type="GO" id="GO:0042941">
    <property type="term" value="P:D-alanine transmembrane transport"/>
    <property type="evidence" value="ECO:0007669"/>
    <property type="project" value="TreeGrafter"/>
</dbReference>
<dbReference type="PANTHER" id="PTHR11795:SF371">
    <property type="entry name" value="HIGH-AFFINITY BRANCHED-CHAIN AMINO ACID TRANSPORT SYSTEM PERMEASE PROTEIN LIVH"/>
    <property type="match status" value="1"/>
</dbReference>
<evidence type="ECO:0000256" key="4">
    <source>
        <dbReference type="ARBA" id="ARBA00022519"/>
    </source>
</evidence>
<evidence type="ECO:0000256" key="8">
    <source>
        <dbReference type="ARBA" id="ARBA00023136"/>
    </source>
</evidence>
<dbReference type="GO" id="GO:0005304">
    <property type="term" value="F:L-valine transmembrane transporter activity"/>
    <property type="evidence" value="ECO:0007669"/>
    <property type="project" value="TreeGrafter"/>
</dbReference>
<dbReference type="GO" id="GO:0015188">
    <property type="term" value="F:L-isoleucine transmembrane transporter activity"/>
    <property type="evidence" value="ECO:0007669"/>
    <property type="project" value="TreeGrafter"/>
</dbReference>